<feature type="compositionally biased region" description="Basic residues" evidence="1">
    <location>
        <begin position="72"/>
        <end position="85"/>
    </location>
</feature>
<evidence type="ECO:0000256" key="1">
    <source>
        <dbReference type="SAM" id="MobiDB-lite"/>
    </source>
</evidence>
<evidence type="ECO:0000313" key="2">
    <source>
        <dbReference type="EMBL" id="KAG0654665.1"/>
    </source>
</evidence>
<dbReference type="OrthoDB" id="2537937at2759"/>
<keyword evidence="3" id="KW-1185">Reference proteome</keyword>
<feature type="region of interest" description="Disordered" evidence="1">
    <location>
        <begin position="1"/>
        <end position="616"/>
    </location>
</feature>
<feature type="compositionally biased region" description="Basic and acidic residues" evidence="1">
    <location>
        <begin position="461"/>
        <end position="488"/>
    </location>
</feature>
<sequence length="966" mass="100208">MVPTSPPSTSTQNASRPPARNSSSSALSTQTLKSQSSTSTGKPRRNKSSASLAGQHHAAHGHGAGHHTVSFQHHRKASHGPHGLKRVGSASGSSRKPTFGLGMTTMGDSEAVESGQHEATAPVQPRRPSMSKRRTSSSSTVTAVSRPSHERRTSGAGGRRSRSNSTAALSTEAEPARETGDRADQAKTGQTAGSVSSSSGDWESATDSPIRFAQKLPDTSEENPPPEDQSALTKALDANEDPADAQPYKQQQQQQGPARGPGRKAKFQLGASDPFEDEDEDEEDGDAPQRDEKVAHQAGTEPAIPPETQAGQVDAQGLDDDIVPEAEEGSIPAAAMPPAATAAVPSLPATIRAVAPPTPEGGQAELDPNDEQEAAGVAAPPPTSAPQHLSPPEIPPDDQVDRSKSGASLLAAAQPELAFPNKPPSNPPSQGPTRATSPYPEPATPPAGPTKPLSPNPTSVQRDREEREGEQSPSKKREPEQKQQRGDKPSSSPSKASMLPRLKPVRKASDASIISTMSRRSYFDRPAPQFRRSASGVAPPSVDRDVTARGDFSAAINEESHTSDGGRGHARGDSMNSMRSLRQATEPATAPQARRADSLAPGDAQRPRSSENAGGALAALGSIAAAAGRPSPSPVEPALSHAKRSASGYFNALRGFTSIPAPSSTPPLSPLTSQAPRYPIPGPSSSSYTRSSSTRPRPSPSPRQPPLVVKFVEPPQPSGAAPPERPASVQRASSPAALRGNLSAQHRNASSASLGPMSRTQQKALLARDAPQYAGGEAAGGALVPPATPGGLTPAQQQFLALQQQRAAATAAAAASGPATGAGGTGNSSSGSGPPSSAASPAPGAQAVNQGMQKWAFGLVREAERIERQYRAVEKWRDPLGESLERVLIVRQRARRRREDDREKVKQAIAAAAAAKQQQQLQPGGSSKSRTSTPEAGMSRRSSAGGTSEGDSRPASMRGKQRGVVA</sequence>
<dbReference type="Proteomes" id="UP000777482">
    <property type="component" value="Unassembled WGS sequence"/>
</dbReference>
<gene>
    <name evidence="2" type="ORF">C6P46_001543</name>
</gene>
<feature type="compositionally biased region" description="Low complexity" evidence="1">
    <location>
        <begin position="827"/>
        <end position="845"/>
    </location>
</feature>
<feature type="compositionally biased region" description="Low complexity" evidence="1">
    <location>
        <begin position="136"/>
        <end position="146"/>
    </location>
</feature>
<dbReference type="EMBL" id="PUHQ01000142">
    <property type="protein sequence ID" value="KAG0654665.1"/>
    <property type="molecule type" value="Genomic_DNA"/>
</dbReference>
<feature type="compositionally biased region" description="Polar residues" evidence="1">
    <location>
        <begin position="574"/>
        <end position="583"/>
    </location>
</feature>
<feature type="compositionally biased region" description="Low complexity" evidence="1">
    <location>
        <begin position="332"/>
        <end position="345"/>
    </location>
</feature>
<feature type="compositionally biased region" description="Low complexity" evidence="1">
    <location>
        <begin position="13"/>
        <end position="40"/>
    </location>
</feature>
<accession>A0A9P7B1R8</accession>
<comment type="caution">
    <text evidence="2">The sequence shown here is derived from an EMBL/GenBank/DDBJ whole genome shotgun (WGS) entry which is preliminary data.</text>
</comment>
<feature type="compositionally biased region" description="Acidic residues" evidence="1">
    <location>
        <begin position="317"/>
        <end position="328"/>
    </location>
</feature>
<feature type="compositionally biased region" description="Basic and acidic residues" evidence="1">
    <location>
        <begin position="897"/>
        <end position="906"/>
    </location>
</feature>
<feature type="region of interest" description="Disordered" evidence="1">
    <location>
        <begin position="655"/>
        <end position="849"/>
    </location>
</feature>
<protein>
    <submittedName>
        <fullName evidence="2">Uncharacterized protein</fullName>
    </submittedName>
</protein>
<proteinExistence type="predicted"/>
<feature type="compositionally biased region" description="Acidic residues" evidence="1">
    <location>
        <begin position="274"/>
        <end position="286"/>
    </location>
</feature>
<feature type="compositionally biased region" description="Basic and acidic residues" evidence="1">
    <location>
        <begin position="174"/>
        <end position="185"/>
    </location>
</feature>
<reference evidence="2 3" key="1">
    <citation type="submission" date="2020-11" db="EMBL/GenBank/DDBJ databases">
        <title>Kefir isolates.</title>
        <authorList>
            <person name="Marcisauskas S."/>
            <person name="Kim Y."/>
            <person name="Blasche S."/>
        </authorList>
    </citation>
    <scope>NUCLEOTIDE SEQUENCE [LARGE SCALE GENOMIC DNA]</scope>
    <source>
        <strain evidence="2 3">KR</strain>
    </source>
</reference>
<feature type="compositionally biased region" description="Pro residues" evidence="1">
    <location>
        <begin position="439"/>
        <end position="455"/>
    </location>
</feature>
<organism evidence="2 3">
    <name type="scientific">Rhodotorula mucilaginosa</name>
    <name type="common">Yeast</name>
    <name type="synonym">Rhodotorula rubra</name>
    <dbReference type="NCBI Taxonomy" id="5537"/>
    <lineage>
        <taxon>Eukaryota</taxon>
        <taxon>Fungi</taxon>
        <taxon>Dikarya</taxon>
        <taxon>Basidiomycota</taxon>
        <taxon>Pucciniomycotina</taxon>
        <taxon>Microbotryomycetes</taxon>
        <taxon>Sporidiobolales</taxon>
        <taxon>Sporidiobolaceae</taxon>
        <taxon>Rhodotorula</taxon>
    </lineage>
</organism>
<feature type="compositionally biased region" description="Low complexity" evidence="1">
    <location>
        <begin position="683"/>
        <end position="696"/>
    </location>
</feature>
<dbReference type="AlphaFoldDB" id="A0A9P7B1R8"/>
<feature type="compositionally biased region" description="Polar residues" evidence="1">
    <location>
        <begin position="923"/>
        <end position="946"/>
    </location>
</feature>
<name>A0A9P7B1R8_RHOMI</name>
<feature type="compositionally biased region" description="Low complexity" evidence="1">
    <location>
        <begin position="907"/>
        <end position="922"/>
    </location>
</feature>
<feature type="compositionally biased region" description="Low complexity" evidence="1">
    <location>
        <begin position="795"/>
        <end position="819"/>
    </location>
</feature>
<evidence type="ECO:0000313" key="3">
    <source>
        <dbReference type="Proteomes" id="UP000777482"/>
    </source>
</evidence>
<feature type="compositionally biased region" description="Pro residues" evidence="1">
    <location>
        <begin position="421"/>
        <end position="430"/>
    </location>
</feature>
<feature type="compositionally biased region" description="Basic and acidic residues" evidence="1">
    <location>
        <begin position="558"/>
        <end position="572"/>
    </location>
</feature>
<feature type="compositionally biased region" description="Polar residues" evidence="1">
    <location>
        <begin position="742"/>
        <end position="763"/>
    </location>
</feature>
<feature type="region of interest" description="Disordered" evidence="1">
    <location>
        <begin position="892"/>
        <end position="966"/>
    </location>
</feature>